<dbReference type="Bgee" id="WBGene00194867">
    <property type="expression patterns" value="Expressed in pharyngeal muscle cell (C elegans)"/>
</dbReference>
<dbReference type="KEGG" id="cel:CELE_W09C2.10"/>
<keyword evidence="1" id="KW-0732">Signal</keyword>
<dbReference type="PaxDb" id="6239-W09C2.10"/>
<reference evidence="2 3" key="1">
    <citation type="journal article" date="1998" name="Science">
        <title>Genome sequence of the nematode C. elegans: a platform for investigating biology.</title>
        <authorList>
            <consortium name="The C. elegans sequencing consortium"/>
            <person name="Sulson J.E."/>
            <person name="Waterston R."/>
        </authorList>
    </citation>
    <scope>NUCLEOTIDE SEQUENCE [LARGE SCALE GENOMIC DNA]</scope>
    <source>
        <strain evidence="2 3">Bristol N2</strain>
    </source>
</reference>
<dbReference type="EMBL" id="BX284604">
    <property type="protein sequence ID" value="CBI63236.1"/>
    <property type="molecule type" value="Genomic_DNA"/>
</dbReference>
<dbReference type="HOGENOM" id="CLU_2529512_0_0_1"/>
<dbReference type="AlphaFoldDB" id="D1MN71"/>
<dbReference type="AGR" id="WB:WBGene00194867"/>
<protein>
    <submittedName>
        <fullName evidence="2">Neuropeptide-Like Protein</fullName>
    </submittedName>
</protein>
<keyword evidence="3" id="KW-1185">Reference proteome</keyword>
<proteinExistence type="predicted"/>
<dbReference type="GeneID" id="13197469"/>
<feature type="chain" id="PRO_5005669866" evidence="1">
    <location>
        <begin position="19"/>
        <end position="84"/>
    </location>
</feature>
<evidence type="ECO:0000256" key="1">
    <source>
        <dbReference type="SAM" id="SignalP"/>
    </source>
</evidence>
<accession>D1MN71</accession>
<evidence type="ECO:0000313" key="4">
    <source>
        <dbReference type="WormBase" id="W09C2.10"/>
    </source>
</evidence>
<evidence type="ECO:0000313" key="3">
    <source>
        <dbReference type="Proteomes" id="UP000001940"/>
    </source>
</evidence>
<evidence type="ECO:0000313" key="2">
    <source>
        <dbReference type="EMBL" id="CBI63236.1"/>
    </source>
</evidence>
<dbReference type="WormBase" id="W09C2.10">
    <property type="protein sequence ID" value="CE44303"/>
    <property type="gene ID" value="WBGene00194867"/>
</dbReference>
<gene>
    <name evidence="2" type="ORF">CELE_W09C2.10</name>
    <name evidence="2 4" type="ORF">W09C2.10</name>
</gene>
<dbReference type="CTD" id="13197469"/>
<name>D1MN71_CAEEL</name>
<dbReference type="InParanoid" id="D1MN71"/>
<feature type="signal peptide" evidence="1">
    <location>
        <begin position="1"/>
        <end position="18"/>
    </location>
</feature>
<dbReference type="Proteomes" id="UP000001940">
    <property type="component" value="Chromosome IV"/>
</dbReference>
<dbReference type="RefSeq" id="NP_001255408.1">
    <property type="nucleotide sequence ID" value="NM_001268479.1"/>
</dbReference>
<dbReference type="SMR" id="D1MN71"/>
<organism evidence="2 3">
    <name type="scientific">Caenorhabditis elegans</name>
    <dbReference type="NCBI Taxonomy" id="6239"/>
    <lineage>
        <taxon>Eukaryota</taxon>
        <taxon>Metazoa</taxon>
        <taxon>Ecdysozoa</taxon>
        <taxon>Nematoda</taxon>
        <taxon>Chromadorea</taxon>
        <taxon>Rhabditida</taxon>
        <taxon>Rhabditina</taxon>
        <taxon>Rhabditomorpha</taxon>
        <taxon>Rhabditoidea</taxon>
        <taxon>Rhabditidae</taxon>
        <taxon>Peloderinae</taxon>
        <taxon>Caenorhabditis</taxon>
    </lineage>
</organism>
<sequence>MNAQCFLVLCCLIAMSFGFLDPVQVPDKNEANRARNFITEKIKSRYPRASFLSKTNPPTFVNDLESEFVFHENGNIIKCIYCML</sequence>